<dbReference type="SUPFAM" id="SSF103473">
    <property type="entry name" value="MFS general substrate transporter"/>
    <property type="match status" value="1"/>
</dbReference>
<keyword evidence="8 9" id="KW-0472">Membrane</keyword>
<feature type="transmembrane region" description="Helical" evidence="9">
    <location>
        <begin position="97"/>
        <end position="115"/>
    </location>
</feature>
<feature type="transmembrane region" description="Helical" evidence="9">
    <location>
        <begin position="198"/>
        <end position="217"/>
    </location>
</feature>
<feature type="transmembrane region" description="Helical" evidence="9">
    <location>
        <begin position="378"/>
        <end position="400"/>
    </location>
</feature>
<accession>A0A9X8QHB8</accession>
<evidence type="ECO:0000256" key="8">
    <source>
        <dbReference type="ARBA" id="ARBA00023136"/>
    </source>
</evidence>
<dbReference type="RefSeq" id="WP_074820845.1">
    <property type="nucleotide sequence ID" value="NZ_FOEV01000001.1"/>
</dbReference>
<feature type="transmembrane region" description="Helical" evidence="9">
    <location>
        <begin position="316"/>
        <end position="335"/>
    </location>
</feature>
<feature type="transmembrane region" description="Helical" evidence="9">
    <location>
        <begin position="165"/>
        <end position="186"/>
    </location>
</feature>
<dbReference type="Proteomes" id="UP000183210">
    <property type="component" value="Unassembled WGS sequence"/>
</dbReference>
<reference evidence="11 12" key="1">
    <citation type="submission" date="2016-10" db="EMBL/GenBank/DDBJ databases">
        <authorList>
            <person name="Varghese N."/>
            <person name="Submissions S."/>
        </authorList>
    </citation>
    <scope>NUCLEOTIDE SEQUENCE [LARGE SCALE GENOMIC DNA]</scope>
    <source>
        <strain evidence="11 12">LMG 21974</strain>
    </source>
</reference>
<dbReference type="PROSITE" id="PS00216">
    <property type="entry name" value="SUGAR_TRANSPORT_1"/>
    <property type="match status" value="1"/>
</dbReference>
<dbReference type="PANTHER" id="PTHR43528">
    <property type="entry name" value="ALPHA-KETOGLUTARATE PERMEASE"/>
    <property type="match status" value="1"/>
</dbReference>
<keyword evidence="3" id="KW-0813">Transport</keyword>
<dbReference type="AlphaFoldDB" id="A0A9X8QHB8"/>
<evidence type="ECO:0000259" key="10">
    <source>
        <dbReference type="PROSITE" id="PS50850"/>
    </source>
</evidence>
<evidence type="ECO:0000256" key="9">
    <source>
        <dbReference type="SAM" id="Phobius"/>
    </source>
</evidence>
<evidence type="ECO:0000313" key="12">
    <source>
        <dbReference type="Proteomes" id="UP000183210"/>
    </source>
</evidence>
<dbReference type="PROSITE" id="PS50850">
    <property type="entry name" value="MFS"/>
    <property type="match status" value="1"/>
</dbReference>
<evidence type="ECO:0000256" key="3">
    <source>
        <dbReference type="ARBA" id="ARBA00022448"/>
    </source>
</evidence>
<keyword evidence="7 9" id="KW-1133">Transmembrane helix</keyword>
<dbReference type="InterPro" id="IPR005829">
    <property type="entry name" value="Sugar_transporter_CS"/>
</dbReference>
<evidence type="ECO:0000256" key="1">
    <source>
        <dbReference type="ARBA" id="ARBA00004651"/>
    </source>
</evidence>
<dbReference type="InterPro" id="IPR011701">
    <property type="entry name" value="MFS"/>
</dbReference>
<dbReference type="Pfam" id="PF07690">
    <property type="entry name" value="MFS_1"/>
    <property type="match status" value="1"/>
</dbReference>
<dbReference type="InterPro" id="IPR020846">
    <property type="entry name" value="MFS_dom"/>
</dbReference>
<dbReference type="EMBL" id="FOEV01000001">
    <property type="protein sequence ID" value="SEP55823.1"/>
    <property type="molecule type" value="Genomic_DNA"/>
</dbReference>
<feature type="transmembrane region" description="Helical" evidence="9">
    <location>
        <begin position="62"/>
        <end position="90"/>
    </location>
</feature>
<comment type="similarity">
    <text evidence="2">Belongs to the major facilitator superfamily. Metabolite:H+ Symporter (MHS) family (TC 2.A.1.6) family.</text>
</comment>
<evidence type="ECO:0000256" key="4">
    <source>
        <dbReference type="ARBA" id="ARBA00022475"/>
    </source>
</evidence>
<dbReference type="GeneID" id="300265049"/>
<proteinExistence type="inferred from homology"/>
<dbReference type="FunFam" id="1.20.1250.20:FF:000001">
    <property type="entry name" value="Dicarboxylate MFS transporter"/>
    <property type="match status" value="1"/>
</dbReference>
<keyword evidence="5 9" id="KW-0812">Transmembrane</keyword>
<feature type="domain" description="Major facilitator superfamily (MFS) profile" evidence="10">
    <location>
        <begin position="26"/>
        <end position="435"/>
    </location>
</feature>
<feature type="transmembrane region" description="Helical" evidence="9">
    <location>
        <begin position="285"/>
        <end position="304"/>
    </location>
</feature>
<dbReference type="GO" id="GO:0005886">
    <property type="term" value="C:plasma membrane"/>
    <property type="evidence" value="ECO:0007669"/>
    <property type="project" value="UniProtKB-SubCell"/>
</dbReference>
<comment type="subcellular location">
    <subcellularLocation>
        <location evidence="1">Cell membrane</location>
        <topology evidence="1">Multi-pass membrane protein</topology>
    </subcellularLocation>
</comment>
<name>A0A9X8QHB8_9PSED</name>
<feature type="transmembrane region" description="Helical" evidence="9">
    <location>
        <begin position="249"/>
        <end position="270"/>
    </location>
</feature>
<dbReference type="InterPro" id="IPR051084">
    <property type="entry name" value="H+-coupled_symporters"/>
</dbReference>
<feature type="transmembrane region" description="Helical" evidence="9">
    <location>
        <begin position="341"/>
        <end position="366"/>
    </location>
</feature>
<evidence type="ECO:0000313" key="11">
    <source>
        <dbReference type="EMBL" id="SEP55823.1"/>
    </source>
</evidence>
<evidence type="ECO:0000256" key="5">
    <source>
        <dbReference type="ARBA" id="ARBA00022692"/>
    </source>
</evidence>
<gene>
    <name evidence="11" type="ORF">SAMN05216409_10142</name>
</gene>
<dbReference type="PROSITE" id="PS00217">
    <property type="entry name" value="SUGAR_TRANSPORT_2"/>
    <property type="match status" value="1"/>
</dbReference>
<organism evidence="11 12">
    <name type="scientific">Pseudomonas lutea</name>
    <dbReference type="NCBI Taxonomy" id="243924"/>
    <lineage>
        <taxon>Bacteria</taxon>
        <taxon>Pseudomonadati</taxon>
        <taxon>Pseudomonadota</taxon>
        <taxon>Gammaproteobacteria</taxon>
        <taxon>Pseudomonadales</taxon>
        <taxon>Pseudomonadaceae</taxon>
        <taxon>Pseudomonas</taxon>
    </lineage>
</organism>
<keyword evidence="6" id="KW-0769">Symport</keyword>
<sequence>MAHALPSHAASVTPSAVAAPLPRAKLIAAASLGNGLEMFDFTVFSFFASLIGQLYFPSDTPYGSLLMAVAVFGVGFVMRPLGSMVLGAYADRAGRKAAMLLTILLMGLGSLFIALTPTHAQIGIFAPLLLVVGRLLQGFSAGGEIGAATALLLESASRGRRGFYVSWQVISQGGSSLLGAMLAAILHGSLSEEALHSWGWRVPFLIGLLIIPVGLYIRAHVDETYQPQSADKPEAAPVMAFLRSHTRGFLLGLLIIMSATLMTYIILFYMPTYTTRVSHLSATTAYWMGTASSAVLMISALFAGLAADRFGHHKRLAAVALVVAILAIYPAFAWLDSPDTQGLALLCRLTVVAALGMNMTAGLLLISESLPRSVRATGLAMTYAIGVTLFGGTAQFIVTWLLQVTQAPLAPAWYLIVMLCIGLAGLLAFQERHLD</sequence>
<evidence type="ECO:0000256" key="7">
    <source>
        <dbReference type="ARBA" id="ARBA00022989"/>
    </source>
</evidence>
<keyword evidence="4" id="KW-1003">Cell membrane</keyword>
<comment type="caution">
    <text evidence="11">The sequence shown here is derived from an EMBL/GenBank/DDBJ whole genome shotgun (WGS) entry which is preliminary data.</text>
</comment>
<feature type="transmembrane region" description="Helical" evidence="9">
    <location>
        <begin position="135"/>
        <end position="153"/>
    </location>
</feature>
<protein>
    <submittedName>
        <fullName evidence="11">Predicted arabinose efflux permease, MFS family</fullName>
    </submittedName>
</protein>
<evidence type="ECO:0000256" key="6">
    <source>
        <dbReference type="ARBA" id="ARBA00022847"/>
    </source>
</evidence>
<dbReference type="Gene3D" id="1.20.1250.20">
    <property type="entry name" value="MFS general substrate transporter like domains"/>
    <property type="match status" value="2"/>
</dbReference>
<feature type="transmembrane region" description="Helical" evidence="9">
    <location>
        <begin position="412"/>
        <end position="429"/>
    </location>
</feature>
<dbReference type="GO" id="GO:0015293">
    <property type="term" value="F:symporter activity"/>
    <property type="evidence" value="ECO:0007669"/>
    <property type="project" value="UniProtKB-KW"/>
</dbReference>
<evidence type="ECO:0000256" key="2">
    <source>
        <dbReference type="ARBA" id="ARBA00008240"/>
    </source>
</evidence>
<dbReference type="PANTHER" id="PTHR43528:SF3">
    <property type="entry name" value="CITRATE-PROTON SYMPORTER"/>
    <property type="match status" value="1"/>
</dbReference>
<dbReference type="InterPro" id="IPR036259">
    <property type="entry name" value="MFS_trans_sf"/>
</dbReference>